<evidence type="ECO:0000313" key="6">
    <source>
        <dbReference type="EMBL" id="KAK7832735.1"/>
    </source>
</evidence>
<dbReference type="InterPro" id="IPR001377">
    <property type="entry name" value="Ribosomal_eS6"/>
</dbReference>
<dbReference type="AlphaFoldDB" id="A0AAW0K1Y1"/>
<dbReference type="GO" id="GO:0003735">
    <property type="term" value="F:structural constituent of ribosome"/>
    <property type="evidence" value="ECO:0007669"/>
    <property type="project" value="InterPro"/>
</dbReference>
<evidence type="ECO:0000256" key="3">
    <source>
        <dbReference type="ARBA" id="ARBA00023274"/>
    </source>
</evidence>
<keyword evidence="7" id="KW-1185">Reference proteome</keyword>
<evidence type="ECO:0000256" key="2">
    <source>
        <dbReference type="ARBA" id="ARBA00022980"/>
    </source>
</evidence>
<dbReference type="EMBL" id="JBBHLL010000009">
    <property type="protein sequence ID" value="KAK7832735.1"/>
    <property type="molecule type" value="Genomic_DNA"/>
</dbReference>
<dbReference type="Proteomes" id="UP001488838">
    <property type="component" value="Unassembled WGS sequence"/>
</dbReference>
<dbReference type="GO" id="GO:0006412">
    <property type="term" value="P:translation"/>
    <property type="evidence" value="ECO:0007669"/>
    <property type="project" value="InterPro"/>
</dbReference>
<keyword evidence="3" id="KW-0687">Ribonucleoprotein</keyword>
<dbReference type="GO" id="GO:0005840">
    <property type="term" value="C:ribosome"/>
    <property type="evidence" value="ECO:0007669"/>
    <property type="project" value="UniProtKB-KW"/>
</dbReference>
<dbReference type="GO" id="GO:1990904">
    <property type="term" value="C:ribonucleoprotein complex"/>
    <property type="evidence" value="ECO:0007669"/>
    <property type="project" value="UniProtKB-KW"/>
</dbReference>
<proteinExistence type="inferred from homology"/>
<evidence type="ECO:0000313" key="7">
    <source>
        <dbReference type="Proteomes" id="UP001488838"/>
    </source>
</evidence>
<evidence type="ECO:0000256" key="1">
    <source>
        <dbReference type="ARBA" id="ARBA00009312"/>
    </source>
</evidence>
<evidence type="ECO:0000256" key="5">
    <source>
        <dbReference type="ARBA" id="ARBA00035403"/>
    </source>
</evidence>
<comment type="similarity">
    <text evidence="1">Belongs to the eukaryotic ribosomal protein eS6 family.</text>
</comment>
<sequence>MVSNASNLRAVRDGIQGGKDEKVKKLKLTVTQPAFGCIKMRLNNSFPATSCQKLNEAMMNSDLGGEDNKQGFPKKQDTTVLWWLGLKRTSRIRELFDLSKEDDVHQYVVRKPLSKEGKKPRTNRAKIQCLATPHILQHKAQCSAPKKQCTKKNKEEAA</sequence>
<accession>A0AAW0K1Y1</accession>
<comment type="caution">
    <text evidence="6">The sequence shown here is derived from an EMBL/GenBank/DDBJ whole genome shotgun (WGS) entry which is preliminary data.</text>
</comment>
<dbReference type="PANTHER" id="PTHR11502">
    <property type="entry name" value="40S RIBOSOMAL PROTEIN S6"/>
    <property type="match status" value="1"/>
</dbReference>
<organism evidence="6 7">
    <name type="scientific">Myodes glareolus</name>
    <name type="common">Bank vole</name>
    <name type="synonym">Clethrionomys glareolus</name>
    <dbReference type="NCBI Taxonomy" id="447135"/>
    <lineage>
        <taxon>Eukaryota</taxon>
        <taxon>Metazoa</taxon>
        <taxon>Chordata</taxon>
        <taxon>Craniata</taxon>
        <taxon>Vertebrata</taxon>
        <taxon>Euteleostomi</taxon>
        <taxon>Mammalia</taxon>
        <taxon>Eutheria</taxon>
        <taxon>Euarchontoglires</taxon>
        <taxon>Glires</taxon>
        <taxon>Rodentia</taxon>
        <taxon>Myomorpha</taxon>
        <taxon>Muroidea</taxon>
        <taxon>Cricetidae</taxon>
        <taxon>Arvicolinae</taxon>
        <taxon>Myodes</taxon>
    </lineage>
</organism>
<evidence type="ECO:0000256" key="4">
    <source>
        <dbReference type="ARBA" id="ARBA00035278"/>
    </source>
</evidence>
<name>A0AAW0K1Y1_MYOGA</name>
<reference evidence="6 7" key="1">
    <citation type="journal article" date="2023" name="bioRxiv">
        <title>Conserved and derived expression patterns and positive selection on dental genes reveal complex evolutionary context of ever-growing rodent molars.</title>
        <authorList>
            <person name="Calamari Z.T."/>
            <person name="Song A."/>
            <person name="Cohen E."/>
            <person name="Akter M."/>
            <person name="Roy R.D."/>
            <person name="Hallikas O."/>
            <person name="Christensen M.M."/>
            <person name="Li P."/>
            <person name="Marangoni P."/>
            <person name="Jernvall J."/>
            <person name="Klein O.D."/>
        </authorList>
    </citation>
    <scope>NUCLEOTIDE SEQUENCE [LARGE SCALE GENOMIC DNA]</scope>
    <source>
        <strain evidence="6">V071</strain>
    </source>
</reference>
<dbReference type="Gene3D" id="1.20.5.2650">
    <property type="match status" value="1"/>
</dbReference>
<protein>
    <recommendedName>
        <fullName evidence="4">Small ribosomal subunit protein eS6</fullName>
    </recommendedName>
    <alternativeName>
        <fullName evidence="5">40S ribosomal protein S6</fullName>
    </alternativeName>
</protein>
<gene>
    <name evidence="6" type="ORF">U0070_026931</name>
</gene>
<keyword evidence="2" id="KW-0689">Ribosomal protein</keyword>